<proteinExistence type="inferred from homology"/>
<keyword evidence="8 11" id="KW-0063">Aspartyl esterase</keyword>
<keyword evidence="11" id="KW-0961">Cell wall biogenesis/degradation</keyword>
<evidence type="ECO:0000256" key="7">
    <source>
        <dbReference type="ARBA" id="ARBA00022801"/>
    </source>
</evidence>
<sequence length="336" mass="35910">MLFKATLLSTFLISVFAASRTSPPSGAIVVNPSTTTSGQFKTLSSAIASLDDTSTKSIFIYPGTYNEQVLIDRSGPLTIYGYTEDTSDFSKNQVSIVNSLSAGEAGSDDASGTLRIKTNKVALYNIDVRNDFGISQSSGQAIAVSAYGSQFGAYACRFYSYQDTLLAQSGVQVYLKSYIEGAVDYIFGQHAQAYFEGNTLASKGAGCITANGRPDTSDSSTYVFNKSKVIAASDAFSNVTGKVYLGRPWSDYARVVFLNSNLGSQMNSALWSQWSSSTPNTDHILFGEYNSQGDGAENVSRPSFVTVLSSSQAASYTISSTLGSDYTSWVDTSYLS</sequence>
<dbReference type="PANTHER" id="PTHR31321:SF127">
    <property type="entry name" value="PECTINESTERASE"/>
    <property type="match status" value="1"/>
</dbReference>
<dbReference type="AlphaFoldDB" id="A0A286USA3"/>
<evidence type="ECO:0000313" key="14">
    <source>
        <dbReference type="Proteomes" id="UP000217199"/>
    </source>
</evidence>
<keyword evidence="6 11" id="KW-0732">Signal</keyword>
<dbReference type="Proteomes" id="UP000217199">
    <property type="component" value="Unassembled WGS sequence"/>
</dbReference>
<dbReference type="GO" id="GO:0045490">
    <property type="term" value="P:pectin catabolic process"/>
    <property type="evidence" value="ECO:0007669"/>
    <property type="project" value="UniProtKB-UniRule"/>
</dbReference>
<dbReference type="Pfam" id="PF01095">
    <property type="entry name" value="Pectinesterase"/>
    <property type="match status" value="1"/>
</dbReference>
<dbReference type="SUPFAM" id="SSF51126">
    <property type="entry name" value="Pectin lyase-like"/>
    <property type="match status" value="1"/>
</dbReference>
<dbReference type="PROSITE" id="PS00503">
    <property type="entry name" value="PECTINESTERASE_2"/>
    <property type="match status" value="1"/>
</dbReference>
<comment type="pathway">
    <text evidence="2 11">Glycan metabolism; pectin degradation; 2-dehydro-3-deoxy-D-gluconate from pectin: step 1/5.</text>
</comment>
<feature type="chain" id="PRO_5013432129" description="Pectinesterase" evidence="11">
    <location>
        <begin position="18"/>
        <end position="336"/>
    </location>
</feature>
<accession>A0A286USA3</accession>
<dbReference type="OrthoDB" id="2019149at2759"/>
<keyword evidence="5 11" id="KW-0964">Secreted</keyword>
<comment type="subcellular location">
    <subcellularLocation>
        <location evidence="1 11">Secreted</location>
    </subcellularLocation>
</comment>
<dbReference type="GO" id="GO:0030599">
    <property type="term" value="F:pectinesterase activity"/>
    <property type="evidence" value="ECO:0007669"/>
    <property type="project" value="UniProtKB-UniRule"/>
</dbReference>
<feature type="active site" evidence="10">
    <location>
        <position position="184"/>
    </location>
</feature>
<gene>
    <name evidence="13" type="ORF">PNOK_0236900</name>
</gene>
<comment type="caution">
    <text evidence="13">The sequence shown here is derived from an EMBL/GenBank/DDBJ whole genome shotgun (WGS) entry which is preliminary data.</text>
</comment>
<evidence type="ECO:0000256" key="3">
    <source>
        <dbReference type="ARBA" id="ARBA00008891"/>
    </source>
</evidence>
<comment type="catalytic activity">
    <reaction evidence="9 11">
        <text>[(1-&gt;4)-alpha-D-galacturonosyl methyl ester](n) + n H2O = [(1-&gt;4)-alpha-D-galacturonosyl](n) + n methanol + n H(+)</text>
        <dbReference type="Rhea" id="RHEA:22380"/>
        <dbReference type="Rhea" id="RHEA-COMP:14570"/>
        <dbReference type="Rhea" id="RHEA-COMP:14573"/>
        <dbReference type="ChEBI" id="CHEBI:15377"/>
        <dbReference type="ChEBI" id="CHEBI:15378"/>
        <dbReference type="ChEBI" id="CHEBI:17790"/>
        <dbReference type="ChEBI" id="CHEBI:140522"/>
        <dbReference type="ChEBI" id="CHEBI:140523"/>
        <dbReference type="EC" id="3.1.1.11"/>
    </reaction>
</comment>
<reference evidence="13 14" key="1">
    <citation type="journal article" date="2017" name="Mol. Ecol.">
        <title>Comparative and population genomic landscape of Phellinus noxius: A hypervariable fungus causing root rot in trees.</title>
        <authorList>
            <person name="Chung C.L."/>
            <person name="Lee T.J."/>
            <person name="Akiba M."/>
            <person name="Lee H.H."/>
            <person name="Kuo T.H."/>
            <person name="Liu D."/>
            <person name="Ke H.M."/>
            <person name="Yokoi T."/>
            <person name="Roa M.B."/>
            <person name="Lu M.J."/>
            <person name="Chang Y.Y."/>
            <person name="Ann P.J."/>
            <person name="Tsai J.N."/>
            <person name="Chen C.Y."/>
            <person name="Tzean S.S."/>
            <person name="Ota Y."/>
            <person name="Hattori T."/>
            <person name="Sahashi N."/>
            <person name="Liou R.F."/>
            <person name="Kikuchi T."/>
            <person name="Tsai I.J."/>
        </authorList>
    </citation>
    <scope>NUCLEOTIDE SEQUENCE [LARGE SCALE GENOMIC DNA]</scope>
    <source>
        <strain evidence="13 14">FFPRI411160</strain>
    </source>
</reference>
<dbReference type="InParanoid" id="A0A286USA3"/>
<dbReference type="InterPro" id="IPR000070">
    <property type="entry name" value="Pectinesterase_cat"/>
</dbReference>
<feature type="signal peptide" evidence="11">
    <location>
        <begin position="1"/>
        <end position="17"/>
    </location>
</feature>
<dbReference type="InterPro" id="IPR012334">
    <property type="entry name" value="Pectin_lyas_fold"/>
</dbReference>
<dbReference type="FunFam" id="2.160.20.10:FF:000014">
    <property type="entry name" value="Pectinesterase"/>
    <property type="match status" value="1"/>
</dbReference>
<dbReference type="UniPathway" id="UPA00545">
    <property type="reaction ID" value="UER00823"/>
</dbReference>
<keyword evidence="7 11" id="KW-0378">Hydrolase</keyword>
<dbReference type="InterPro" id="IPR011050">
    <property type="entry name" value="Pectin_lyase_fold/virulence"/>
</dbReference>
<dbReference type="EC" id="3.1.1.11" evidence="4 11"/>
<dbReference type="InterPro" id="IPR033131">
    <property type="entry name" value="Pectinesterase_Asp_AS"/>
</dbReference>
<evidence type="ECO:0000256" key="5">
    <source>
        <dbReference type="ARBA" id="ARBA00022525"/>
    </source>
</evidence>
<evidence type="ECO:0000256" key="8">
    <source>
        <dbReference type="ARBA" id="ARBA00023085"/>
    </source>
</evidence>
<dbReference type="STRING" id="2282107.A0A286USA3"/>
<evidence type="ECO:0000256" key="4">
    <source>
        <dbReference type="ARBA" id="ARBA00013229"/>
    </source>
</evidence>
<comment type="function">
    <text evidence="11">Involved in maceration and soft-rotting of plant tissue.</text>
</comment>
<evidence type="ECO:0000259" key="12">
    <source>
        <dbReference type="Pfam" id="PF01095"/>
    </source>
</evidence>
<protein>
    <recommendedName>
        <fullName evidence="4 11">Pectinesterase</fullName>
        <ecNumber evidence="4 11">3.1.1.11</ecNumber>
    </recommendedName>
</protein>
<keyword evidence="14" id="KW-1185">Reference proteome</keyword>
<dbReference type="GO" id="GO:0042545">
    <property type="term" value="P:cell wall modification"/>
    <property type="evidence" value="ECO:0007669"/>
    <property type="project" value="UniProtKB-UniRule"/>
</dbReference>
<name>A0A286USA3_9AGAM</name>
<evidence type="ECO:0000313" key="13">
    <source>
        <dbReference type="EMBL" id="PAV22412.1"/>
    </source>
</evidence>
<evidence type="ECO:0000256" key="9">
    <source>
        <dbReference type="ARBA" id="ARBA00047928"/>
    </source>
</evidence>
<evidence type="ECO:0000256" key="11">
    <source>
        <dbReference type="RuleBase" id="RU000589"/>
    </source>
</evidence>
<organism evidence="13 14">
    <name type="scientific">Pyrrhoderma noxium</name>
    <dbReference type="NCBI Taxonomy" id="2282107"/>
    <lineage>
        <taxon>Eukaryota</taxon>
        <taxon>Fungi</taxon>
        <taxon>Dikarya</taxon>
        <taxon>Basidiomycota</taxon>
        <taxon>Agaricomycotina</taxon>
        <taxon>Agaricomycetes</taxon>
        <taxon>Hymenochaetales</taxon>
        <taxon>Hymenochaetaceae</taxon>
        <taxon>Pyrrhoderma</taxon>
    </lineage>
</organism>
<dbReference type="GO" id="GO:0005576">
    <property type="term" value="C:extracellular region"/>
    <property type="evidence" value="ECO:0007669"/>
    <property type="project" value="UniProtKB-SubCell"/>
</dbReference>
<dbReference type="PANTHER" id="PTHR31321">
    <property type="entry name" value="ACYL-COA THIOESTER HYDROLASE YBHC-RELATED"/>
    <property type="match status" value="1"/>
</dbReference>
<evidence type="ECO:0000256" key="10">
    <source>
        <dbReference type="PROSITE-ProRule" id="PRU10040"/>
    </source>
</evidence>
<dbReference type="EMBL" id="NBII01000002">
    <property type="protein sequence ID" value="PAV22412.1"/>
    <property type="molecule type" value="Genomic_DNA"/>
</dbReference>
<feature type="domain" description="Pectinesterase catalytic" evidence="12">
    <location>
        <begin position="34"/>
        <end position="322"/>
    </location>
</feature>
<evidence type="ECO:0000256" key="1">
    <source>
        <dbReference type="ARBA" id="ARBA00004613"/>
    </source>
</evidence>
<evidence type="ECO:0000256" key="6">
    <source>
        <dbReference type="ARBA" id="ARBA00022729"/>
    </source>
</evidence>
<dbReference type="Gene3D" id="2.160.20.10">
    <property type="entry name" value="Single-stranded right-handed beta-helix, Pectin lyase-like"/>
    <property type="match status" value="1"/>
</dbReference>
<evidence type="ECO:0000256" key="2">
    <source>
        <dbReference type="ARBA" id="ARBA00005184"/>
    </source>
</evidence>
<comment type="similarity">
    <text evidence="3">Belongs to the pectinesterase family.</text>
</comment>